<dbReference type="PANTHER" id="PTHR30055">
    <property type="entry name" value="HTH-TYPE TRANSCRIPTIONAL REGULATOR RUTR"/>
    <property type="match status" value="1"/>
</dbReference>
<keyword evidence="7" id="KW-1185">Reference proteome</keyword>
<evidence type="ECO:0000256" key="1">
    <source>
        <dbReference type="ARBA" id="ARBA00023015"/>
    </source>
</evidence>
<keyword evidence="1" id="KW-0805">Transcription regulation</keyword>
<keyword evidence="2 4" id="KW-0238">DNA-binding</keyword>
<comment type="caution">
    <text evidence="6">The sequence shown here is derived from an EMBL/GenBank/DDBJ whole genome shotgun (WGS) entry which is preliminary data.</text>
</comment>
<name>A0A4R3NG21_9HYPH</name>
<dbReference type="Gene3D" id="1.10.357.10">
    <property type="entry name" value="Tetracycline Repressor, domain 2"/>
    <property type="match status" value="1"/>
</dbReference>
<feature type="DNA-binding region" description="H-T-H motif" evidence="4">
    <location>
        <begin position="31"/>
        <end position="50"/>
    </location>
</feature>
<dbReference type="InterPro" id="IPR050109">
    <property type="entry name" value="HTH-type_TetR-like_transc_reg"/>
</dbReference>
<dbReference type="EMBL" id="SMAR01000041">
    <property type="protein sequence ID" value="TCT31718.1"/>
    <property type="molecule type" value="Genomic_DNA"/>
</dbReference>
<feature type="domain" description="HTH tetR-type" evidence="5">
    <location>
        <begin position="8"/>
        <end position="68"/>
    </location>
</feature>
<evidence type="ECO:0000313" key="6">
    <source>
        <dbReference type="EMBL" id="TCT31718.1"/>
    </source>
</evidence>
<dbReference type="PRINTS" id="PR00455">
    <property type="entry name" value="HTHTETR"/>
</dbReference>
<dbReference type="PANTHER" id="PTHR30055:SF234">
    <property type="entry name" value="HTH-TYPE TRANSCRIPTIONAL REGULATOR BETI"/>
    <property type="match status" value="1"/>
</dbReference>
<dbReference type="Proteomes" id="UP000295097">
    <property type="component" value="Unassembled WGS sequence"/>
</dbReference>
<dbReference type="GO" id="GO:0003700">
    <property type="term" value="F:DNA-binding transcription factor activity"/>
    <property type="evidence" value="ECO:0007669"/>
    <property type="project" value="TreeGrafter"/>
</dbReference>
<dbReference type="AlphaFoldDB" id="A0A4R3NG21"/>
<gene>
    <name evidence="6" type="ORF">EDC90_104118</name>
</gene>
<dbReference type="SUPFAM" id="SSF46689">
    <property type="entry name" value="Homeodomain-like"/>
    <property type="match status" value="1"/>
</dbReference>
<evidence type="ECO:0000313" key="7">
    <source>
        <dbReference type="Proteomes" id="UP000295097"/>
    </source>
</evidence>
<organism evidence="6 7">
    <name type="scientific">Martelella mediterranea</name>
    <dbReference type="NCBI Taxonomy" id="293089"/>
    <lineage>
        <taxon>Bacteria</taxon>
        <taxon>Pseudomonadati</taxon>
        <taxon>Pseudomonadota</taxon>
        <taxon>Alphaproteobacteria</taxon>
        <taxon>Hyphomicrobiales</taxon>
        <taxon>Aurantimonadaceae</taxon>
        <taxon>Martelella</taxon>
    </lineage>
</organism>
<proteinExistence type="predicted"/>
<evidence type="ECO:0000256" key="2">
    <source>
        <dbReference type="ARBA" id="ARBA00023125"/>
    </source>
</evidence>
<protein>
    <submittedName>
        <fullName evidence="6">TetR family transcriptional regulator</fullName>
    </submittedName>
</protein>
<dbReference type="InterPro" id="IPR001647">
    <property type="entry name" value="HTH_TetR"/>
</dbReference>
<dbReference type="InterPro" id="IPR009057">
    <property type="entry name" value="Homeodomain-like_sf"/>
</dbReference>
<keyword evidence="3" id="KW-0804">Transcription</keyword>
<dbReference type="Pfam" id="PF00440">
    <property type="entry name" value="TetR_N"/>
    <property type="match status" value="1"/>
</dbReference>
<sequence length="170" mass="19007">MPKIVNHDAHKDEIAQRAASYFSEHGYSGVGMRGVAQYLGMSKSALYHYFPNKEALFLACTKQVIRQFPEPSGNNAEGEAAQLQELMDSMKPDFGPEMALVFDYLRSKKPDEIAEDPAMQETMAYFLDAVTRIVGKERAPETLAQIIGTLLLHYFSGGRWKADISGLRID</sequence>
<dbReference type="OrthoDB" id="9787680at2"/>
<accession>A0A4R3NG21</accession>
<evidence type="ECO:0000256" key="3">
    <source>
        <dbReference type="ARBA" id="ARBA00023163"/>
    </source>
</evidence>
<evidence type="ECO:0000259" key="5">
    <source>
        <dbReference type="PROSITE" id="PS50977"/>
    </source>
</evidence>
<dbReference type="RefSeq" id="WP_132313924.1">
    <property type="nucleotide sequence ID" value="NZ_SMAR01000041.1"/>
</dbReference>
<reference evidence="6 7" key="1">
    <citation type="submission" date="2019-03" db="EMBL/GenBank/DDBJ databases">
        <title>Freshwater and sediment microbial communities from various areas in North America, analyzing microbe dynamics in response to fracking.</title>
        <authorList>
            <person name="Lamendella R."/>
        </authorList>
    </citation>
    <scope>NUCLEOTIDE SEQUENCE [LARGE SCALE GENOMIC DNA]</scope>
    <source>
        <strain evidence="6 7">175.2</strain>
    </source>
</reference>
<dbReference type="PROSITE" id="PS50977">
    <property type="entry name" value="HTH_TETR_2"/>
    <property type="match status" value="1"/>
</dbReference>
<evidence type="ECO:0000256" key="4">
    <source>
        <dbReference type="PROSITE-ProRule" id="PRU00335"/>
    </source>
</evidence>
<dbReference type="GO" id="GO:0000976">
    <property type="term" value="F:transcription cis-regulatory region binding"/>
    <property type="evidence" value="ECO:0007669"/>
    <property type="project" value="TreeGrafter"/>
</dbReference>